<name>A0A5B7TV19_9FLAO</name>
<evidence type="ECO:0000313" key="2">
    <source>
        <dbReference type="EMBL" id="QCX39104.1"/>
    </source>
</evidence>
<keyword evidence="3" id="KW-1185">Reference proteome</keyword>
<gene>
    <name evidence="2" type="ORF">FF125_11895</name>
</gene>
<proteinExistence type="predicted"/>
<dbReference type="InterPro" id="IPR018723">
    <property type="entry name" value="DUF2254_membrane"/>
</dbReference>
<evidence type="ECO:0000313" key="3">
    <source>
        <dbReference type="Proteomes" id="UP000306229"/>
    </source>
</evidence>
<feature type="transmembrane region" description="Helical" evidence="1">
    <location>
        <begin position="112"/>
        <end position="133"/>
    </location>
</feature>
<feature type="transmembrane region" description="Helical" evidence="1">
    <location>
        <begin position="20"/>
        <end position="41"/>
    </location>
</feature>
<feature type="transmembrane region" description="Helical" evidence="1">
    <location>
        <begin position="68"/>
        <end position="91"/>
    </location>
</feature>
<dbReference type="Pfam" id="PF10011">
    <property type="entry name" value="DUF2254"/>
    <property type="match status" value="1"/>
</dbReference>
<keyword evidence="1" id="KW-0472">Membrane</keyword>
<reference evidence="2 3" key="1">
    <citation type="submission" date="2019-05" db="EMBL/GenBank/DDBJ databases">
        <title>Algicella ahnfeltiae gen. nov., sp. nov., a novel marine bacterium of the family Flavobacteriaceae isolated from a red alga.</title>
        <authorList>
            <person name="Nedashkovskaya O.I."/>
            <person name="Kukhlevskiy A.D."/>
            <person name="Kim S.-G."/>
            <person name="Zhukova N.V."/>
            <person name="Mikhailov V.V."/>
        </authorList>
    </citation>
    <scope>NUCLEOTIDE SEQUENCE [LARGE SCALE GENOMIC DNA]</scope>
    <source>
        <strain evidence="2 3">10Alg115</strain>
    </source>
</reference>
<accession>A0A5B7TV19</accession>
<sequence>MLKPILKFFKKKYQGVIHSIAFFPVLLSIAFLLLAIGALQIENLEIVNSVKKKIPYLFIEDYETARSILSTIIGGILSLTVFSFTMVMVVLNQASSNFSPRLLPNLISNKRHQIILGIYIGTLLYCIIILISLGATGMDSESFGLSTMVAASSSLVCIGLFVYFIHSISRAIQIHNIINRIFESSTSYLEKRKKDQKLKKIIVKALDTESWTTISSDKTGYFRGFDKALINDAFKEKNNQIEIIPYLNQYIWKGMPVLKIKKSITDEELKDLIFCLNISSDRHEDDKGISGMIKLTEIAVKAMSPGINDPGTAIDAINKMEQLLSEFLKFPKVISTPMTHSKLIITENNVSAKELMRILVQPIRLYSKKDNSVIYVLIKSLQYISMNSNISNENRLVVKRELEALKNDIDKNVTNKFDKENLMALLETNVFDTVL</sequence>
<dbReference type="OrthoDB" id="2955631at2"/>
<dbReference type="RefSeq" id="WP_138949969.1">
    <property type="nucleotide sequence ID" value="NZ_CP040749.1"/>
</dbReference>
<dbReference type="AlphaFoldDB" id="A0A5B7TV19"/>
<keyword evidence="1" id="KW-0812">Transmembrane</keyword>
<feature type="transmembrane region" description="Helical" evidence="1">
    <location>
        <begin position="145"/>
        <end position="165"/>
    </location>
</feature>
<dbReference type="EMBL" id="CP040749">
    <property type="protein sequence ID" value="QCX39104.1"/>
    <property type="molecule type" value="Genomic_DNA"/>
</dbReference>
<dbReference type="Proteomes" id="UP000306229">
    <property type="component" value="Chromosome"/>
</dbReference>
<organism evidence="2 3">
    <name type="scientific">Aureibaculum algae</name>
    <dbReference type="NCBI Taxonomy" id="2584122"/>
    <lineage>
        <taxon>Bacteria</taxon>
        <taxon>Pseudomonadati</taxon>
        <taxon>Bacteroidota</taxon>
        <taxon>Flavobacteriia</taxon>
        <taxon>Flavobacteriales</taxon>
        <taxon>Flavobacteriaceae</taxon>
        <taxon>Aureibaculum</taxon>
    </lineage>
</organism>
<keyword evidence="1" id="KW-1133">Transmembrane helix</keyword>
<dbReference type="KEGG" id="fbe:FF125_11895"/>
<evidence type="ECO:0000256" key="1">
    <source>
        <dbReference type="SAM" id="Phobius"/>
    </source>
</evidence>
<protein>
    <submittedName>
        <fullName evidence="2">DUF2254 domain-containing protein</fullName>
    </submittedName>
</protein>